<dbReference type="InterPro" id="IPR036509">
    <property type="entry name" value="Met_Sox_Rdtase_MsrA_sf"/>
</dbReference>
<dbReference type="SUPFAM" id="SSF55068">
    <property type="entry name" value="Peptide methionine sulfoxide reductase"/>
    <property type="match status" value="1"/>
</dbReference>
<reference evidence="6 7" key="1">
    <citation type="journal article" date="2018" name="Nat. Ecol. Evol.">
        <title>Pezizomycetes genomes reveal the molecular basis of ectomycorrhizal truffle lifestyle.</title>
        <authorList>
            <person name="Murat C."/>
            <person name="Payen T."/>
            <person name="Noel B."/>
            <person name="Kuo A."/>
            <person name="Morin E."/>
            <person name="Chen J."/>
            <person name="Kohler A."/>
            <person name="Krizsan K."/>
            <person name="Balestrini R."/>
            <person name="Da Silva C."/>
            <person name="Montanini B."/>
            <person name="Hainaut M."/>
            <person name="Levati E."/>
            <person name="Barry K.W."/>
            <person name="Belfiori B."/>
            <person name="Cichocki N."/>
            <person name="Clum A."/>
            <person name="Dockter R.B."/>
            <person name="Fauchery L."/>
            <person name="Guy J."/>
            <person name="Iotti M."/>
            <person name="Le Tacon F."/>
            <person name="Lindquist E.A."/>
            <person name="Lipzen A."/>
            <person name="Malagnac F."/>
            <person name="Mello A."/>
            <person name="Molinier V."/>
            <person name="Miyauchi S."/>
            <person name="Poulain J."/>
            <person name="Riccioni C."/>
            <person name="Rubini A."/>
            <person name="Sitrit Y."/>
            <person name="Splivallo R."/>
            <person name="Traeger S."/>
            <person name="Wang M."/>
            <person name="Zifcakova L."/>
            <person name="Wipf D."/>
            <person name="Zambonelli A."/>
            <person name="Paolocci F."/>
            <person name="Nowrousian M."/>
            <person name="Ottonello S."/>
            <person name="Baldrian P."/>
            <person name="Spatafora J.W."/>
            <person name="Henrissat B."/>
            <person name="Nagy L.G."/>
            <person name="Aury J.M."/>
            <person name="Wincker P."/>
            <person name="Grigoriev I.V."/>
            <person name="Bonfante P."/>
            <person name="Martin F.M."/>
        </authorList>
    </citation>
    <scope>NUCLEOTIDE SEQUENCE [LARGE SCALE GENOMIC DNA]</scope>
    <source>
        <strain evidence="6 7">120613-1</strain>
    </source>
</reference>
<dbReference type="PANTHER" id="PTHR43774:SF1">
    <property type="entry name" value="PEPTIDE METHIONINE SULFOXIDE REDUCTASE MSRA 2"/>
    <property type="match status" value="1"/>
</dbReference>
<dbReference type="STRING" id="1336337.A0A3N4JGV5"/>
<dbReference type="OrthoDB" id="77405at2759"/>
<comment type="similarity">
    <text evidence="1">Belongs to the MsrA Met sulfoxide reductase family.</text>
</comment>
<gene>
    <name evidence="6" type="ORF">L873DRAFT_1844800</name>
</gene>
<dbReference type="NCBIfam" id="TIGR00401">
    <property type="entry name" value="msrA"/>
    <property type="match status" value="1"/>
</dbReference>
<evidence type="ECO:0000259" key="5">
    <source>
        <dbReference type="Pfam" id="PF01625"/>
    </source>
</evidence>
<dbReference type="Gene3D" id="3.30.1060.10">
    <property type="entry name" value="Peptide methionine sulphoxide reductase MsrA"/>
    <property type="match status" value="1"/>
</dbReference>
<sequence>MFPSLIARFFRPSASKLTMAPIGGGMSLPGNTEKATFAAGCFWSVEYLFRKEFTGKGLLDARVGYTGGDSTDPTYRSVSYGKTGHAEALQTLYNPSEVTYDNLLEFFFRMHDPTTVDRQGPDVGSQYRSAIFFHNDQQQEAANEILKKVKEQWYKTEMATQIVPAGKWWDAEDYNQNYSDRSEFSKPAP</sequence>
<evidence type="ECO:0000256" key="3">
    <source>
        <dbReference type="ARBA" id="ARBA00023002"/>
    </source>
</evidence>
<dbReference type="EC" id="1.8.4.11" evidence="2"/>
<keyword evidence="7" id="KW-1185">Reference proteome</keyword>
<dbReference type="Pfam" id="PF01625">
    <property type="entry name" value="PMSR"/>
    <property type="match status" value="1"/>
</dbReference>
<evidence type="ECO:0000313" key="7">
    <source>
        <dbReference type="Proteomes" id="UP000276215"/>
    </source>
</evidence>
<dbReference type="InterPro" id="IPR002569">
    <property type="entry name" value="Met_Sox_Rdtase_MsrA_dom"/>
</dbReference>
<accession>A0A3N4JGV5</accession>
<dbReference type="AlphaFoldDB" id="A0A3N4JGV5"/>
<proteinExistence type="inferred from homology"/>
<name>A0A3N4JGV5_9PEZI</name>
<dbReference type="GO" id="GO:0008113">
    <property type="term" value="F:peptide-methionine (S)-S-oxide reductase activity"/>
    <property type="evidence" value="ECO:0007669"/>
    <property type="project" value="UniProtKB-EC"/>
</dbReference>
<organism evidence="6 7">
    <name type="scientific">Choiromyces venosus 120613-1</name>
    <dbReference type="NCBI Taxonomy" id="1336337"/>
    <lineage>
        <taxon>Eukaryota</taxon>
        <taxon>Fungi</taxon>
        <taxon>Dikarya</taxon>
        <taxon>Ascomycota</taxon>
        <taxon>Pezizomycotina</taxon>
        <taxon>Pezizomycetes</taxon>
        <taxon>Pezizales</taxon>
        <taxon>Tuberaceae</taxon>
        <taxon>Choiromyces</taxon>
    </lineage>
</organism>
<feature type="domain" description="Peptide methionine sulphoxide reductase MsrA" evidence="5">
    <location>
        <begin position="34"/>
        <end position="182"/>
    </location>
</feature>
<dbReference type="EMBL" id="ML120404">
    <property type="protein sequence ID" value="RPA97443.1"/>
    <property type="molecule type" value="Genomic_DNA"/>
</dbReference>
<dbReference type="Proteomes" id="UP000276215">
    <property type="component" value="Unassembled WGS sequence"/>
</dbReference>
<keyword evidence="3" id="KW-0560">Oxidoreductase</keyword>
<evidence type="ECO:0000256" key="2">
    <source>
        <dbReference type="ARBA" id="ARBA00012502"/>
    </source>
</evidence>
<dbReference type="PANTHER" id="PTHR43774">
    <property type="entry name" value="PEPTIDE METHIONINE SULFOXIDE REDUCTASE"/>
    <property type="match status" value="1"/>
</dbReference>
<evidence type="ECO:0000256" key="4">
    <source>
        <dbReference type="ARBA" id="ARBA00030643"/>
    </source>
</evidence>
<evidence type="ECO:0000256" key="1">
    <source>
        <dbReference type="ARBA" id="ARBA00005591"/>
    </source>
</evidence>
<protein>
    <recommendedName>
        <fullName evidence="2">peptide-methionine (S)-S-oxide reductase</fullName>
        <ecNumber evidence="2">1.8.4.11</ecNumber>
    </recommendedName>
    <alternativeName>
        <fullName evidence="4">Peptide-methionine (S)-S-oxide reductase</fullName>
    </alternativeName>
</protein>
<dbReference type="HAMAP" id="MF_01401">
    <property type="entry name" value="MsrA"/>
    <property type="match status" value="1"/>
</dbReference>
<evidence type="ECO:0000313" key="6">
    <source>
        <dbReference type="EMBL" id="RPA97443.1"/>
    </source>
</evidence>